<reference evidence="7 8" key="1">
    <citation type="journal article" date="2012" name="BMC Genomics">
        <title>Comparative genomics of the white-rot fungi, Phanerochaete carnosa and P. chrysosporium, to elucidate the genetic basis of the distinct wood types they colonize.</title>
        <authorList>
            <person name="Suzuki H."/>
            <person name="MacDonald J."/>
            <person name="Syed K."/>
            <person name="Salamov A."/>
            <person name="Hori C."/>
            <person name="Aerts A."/>
            <person name="Henrissat B."/>
            <person name="Wiebenga A."/>
            <person name="vanKuyk P.A."/>
            <person name="Barry K."/>
            <person name="Lindquist E."/>
            <person name="LaButti K."/>
            <person name="Lapidus A."/>
            <person name="Lucas S."/>
            <person name="Coutinho P."/>
            <person name="Gong Y."/>
            <person name="Samejima M."/>
            <person name="Mahadevan R."/>
            <person name="Abou-Zaid M."/>
            <person name="de Vries R.P."/>
            <person name="Igarashi K."/>
            <person name="Yadav J.S."/>
            <person name="Grigoriev I.V."/>
            <person name="Master E.R."/>
        </authorList>
    </citation>
    <scope>NUCLEOTIDE SEQUENCE [LARGE SCALE GENOMIC DNA]</scope>
    <source>
        <strain evidence="7 8">HHB-10118-sp</strain>
    </source>
</reference>
<evidence type="ECO:0000256" key="2">
    <source>
        <dbReference type="ARBA" id="ARBA00004580"/>
    </source>
</evidence>
<dbReference type="GO" id="GO:0007165">
    <property type="term" value="P:signal transduction"/>
    <property type="evidence" value="ECO:0007669"/>
    <property type="project" value="InterPro"/>
</dbReference>
<feature type="domain" description="Rho-GAP" evidence="6">
    <location>
        <begin position="831"/>
        <end position="1011"/>
    </location>
</feature>
<accession>K5WDK0</accession>
<evidence type="ECO:0000259" key="6">
    <source>
        <dbReference type="PROSITE" id="PS50238"/>
    </source>
</evidence>
<comment type="subcellular location">
    <subcellularLocation>
        <location evidence="2">Cytoplasmic vesicle</location>
        <location evidence="2">Phagosome membrane</location>
    </subcellularLocation>
    <subcellularLocation>
        <location evidence="1">Early endosome membrane</location>
    </subcellularLocation>
</comment>
<dbReference type="InterPro" id="IPR048869">
    <property type="entry name" value="OCRL-1_2_ASH"/>
</dbReference>
<dbReference type="RefSeq" id="XP_007395137.1">
    <property type="nucleotide sequence ID" value="XM_007395075.1"/>
</dbReference>
<dbReference type="Pfam" id="PF22669">
    <property type="entry name" value="Exo_endo_phos2"/>
    <property type="match status" value="1"/>
</dbReference>
<dbReference type="InParanoid" id="K5WDK0"/>
<dbReference type="GO" id="GO:0031901">
    <property type="term" value="C:early endosome membrane"/>
    <property type="evidence" value="ECO:0007669"/>
    <property type="project" value="UniProtKB-SubCell"/>
</dbReference>
<dbReference type="HOGENOM" id="CLU_006779_0_0_1"/>
<dbReference type="PROSITE" id="PS50238">
    <property type="entry name" value="RHOGAP"/>
    <property type="match status" value="1"/>
</dbReference>
<dbReference type="OrthoDB" id="7862313at2759"/>
<proteinExistence type="predicted"/>
<dbReference type="SMART" id="SM00324">
    <property type="entry name" value="RhoGAP"/>
    <property type="match status" value="1"/>
</dbReference>
<feature type="region of interest" description="Disordered" evidence="5">
    <location>
        <begin position="24"/>
        <end position="59"/>
    </location>
</feature>
<feature type="compositionally biased region" description="Low complexity" evidence="5">
    <location>
        <begin position="34"/>
        <end position="48"/>
    </location>
</feature>
<evidence type="ECO:0000256" key="1">
    <source>
        <dbReference type="ARBA" id="ARBA00004146"/>
    </source>
</evidence>
<dbReference type="Gene3D" id="2.30.29.110">
    <property type="match status" value="1"/>
</dbReference>
<dbReference type="GeneID" id="18912740"/>
<dbReference type="KEGG" id="pco:PHACADRAFT_208418"/>
<dbReference type="Gene3D" id="2.60.40.10">
    <property type="entry name" value="Immunoglobulins"/>
    <property type="match status" value="1"/>
</dbReference>
<dbReference type="Gene3D" id="3.60.10.10">
    <property type="entry name" value="Endonuclease/exonuclease/phosphatase"/>
    <property type="match status" value="1"/>
</dbReference>
<dbReference type="Gene3D" id="1.10.555.10">
    <property type="entry name" value="Rho GTPase activation protein"/>
    <property type="match status" value="1"/>
</dbReference>
<evidence type="ECO:0000256" key="4">
    <source>
        <dbReference type="ARBA" id="ARBA00023329"/>
    </source>
</evidence>
<dbReference type="GO" id="GO:0046856">
    <property type="term" value="P:phosphatidylinositol dephosphorylation"/>
    <property type="evidence" value="ECO:0007669"/>
    <property type="project" value="InterPro"/>
</dbReference>
<gene>
    <name evidence="7" type="ORF">PHACADRAFT_208418</name>
</gene>
<protein>
    <recommendedName>
        <fullName evidence="6">Rho-GAP domain-containing protein</fullName>
    </recommendedName>
</protein>
<dbReference type="Proteomes" id="UP000008370">
    <property type="component" value="Unassembled WGS sequence"/>
</dbReference>
<evidence type="ECO:0000256" key="5">
    <source>
        <dbReference type="SAM" id="MobiDB-lite"/>
    </source>
</evidence>
<dbReference type="Pfam" id="PF21310">
    <property type="entry name" value="OCRL-like_ASH"/>
    <property type="match status" value="1"/>
</dbReference>
<dbReference type="InterPro" id="IPR036691">
    <property type="entry name" value="Endo/exonu/phosph_ase_sf"/>
</dbReference>
<dbReference type="SUPFAM" id="SSF56219">
    <property type="entry name" value="DNase I-like"/>
    <property type="match status" value="1"/>
</dbReference>
<dbReference type="AlphaFoldDB" id="K5WDK0"/>
<dbReference type="SUPFAM" id="SSF48350">
    <property type="entry name" value="GTPase activation domain, GAP"/>
    <property type="match status" value="1"/>
</dbReference>
<dbReference type="EMBL" id="JH930471">
    <property type="protein sequence ID" value="EKM57325.1"/>
    <property type="molecule type" value="Genomic_DNA"/>
</dbReference>
<dbReference type="PANTHER" id="PTHR11200:SF300">
    <property type="entry name" value="TYPE II INOSITOL 1,4,5-TRISPHOSPHATE 5-PHOSPHATASE"/>
    <property type="match status" value="1"/>
</dbReference>
<dbReference type="GO" id="GO:0004439">
    <property type="term" value="F:phosphatidylinositol-4,5-bisphosphate 5-phosphatase activity"/>
    <property type="evidence" value="ECO:0007669"/>
    <property type="project" value="TreeGrafter"/>
</dbReference>
<organism evidence="7 8">
    <name type="scientific">Phanerochaete carnosa (strain HHB-10118-sp)</name>
    <name type="common">White-rot fungus</name>
    <name type="synonym">Peniophora carnosa</name>
    <dbReference type="NCBI Taxonomy" id="650164"/>
    <lineage>
        <taxon>Eukaryota</taxon>
        <taxon>Fungi</taxon>
        <taxon>Dikarya</taxon>
        <taxon>Basidiomycota</taxon>
        <taxon>Agaricomycotina</taxon>
        <taxon>Agaricomycetes</taxon>
        <taxon>Polyporales</taxon>
        <taxon>Phanerochaetaceae</taxon>
        <taxon>Phanerochaete</taxon>
    </lineage>
</organism>
<evidence type="ECO:0000256" key="3">
    <source>
        <dbReference type="ARBA" id="ARBA00022753"/>
    </source>
</evidence>
<dbReference type="InterPro" id="IPR046985">
    <property type="entry name" value="IP5"/>
</dbReference>
<keyword evidence="3" id="KW-0967">Endosome</keyword>
<dbReference type="STRING" id="650164.K5WDK0"/>
<keyword evidence="8" id="KW-1185">Reference proteome</keyword>
<dbReference type="InterPro" id="IPR000300">
    <property type="entry name" value="IPPc"/>
</dbReference>
<name>K5WDK0_PHACS</name>
<dbReference type="SMART" id="SM00128">
    <property type="entry name" value="IPPc"/>
    <property type="match status" value="1"/>
</dbReference>
<dbReference type="InterPro" id="IPR013783">
    <property type="entry name" value="Ig-like_fold"/>
</dbReference>
<evidence type="ECO:0000313" key="8">
    <source>
        <dbReference type="Proteomes" id="UP000008370"/>
    </source>
</evidence>
<dbReference type="Pfam" id="PF00620">
    <property type="entry name" value="RhoGAP"/>
    <property type="match status" value="1"/>
</dbReference>
<sequence>MSGDLEKFIQQLLRNSEELKLVLEAEAVPRPTDSDSSSSSSSSPSSSESETDSDSKVPGAITRLKQRRKDAKINRKRVLAVVAHIDPYGEEQGCVFIFKSHMKASTAGNTIVQHTVEHAFPILSGFTIAMAQAKRNTIDLTSASMETLKQPQSAEFKLTLHPGHDLSQRSIALTTQDSPHLKPFLTEVKRLKDISVVNSEPGATPSYPWILPYTSKSKPSLLSAEPQDLRHVHRQISELLSEASAGSLGDDAFDTSIIREFWIRSQVEQLYNSGSQTSLKLRIGTFNVNGKLPSQDLSAWVRGPSTGANKYIPPLKELSPFSLEGIATDSSGEGTALPFGKQPDISADSNASSVTDLPVAAAFAGKYDDPDLIVLGFQELDLSASALIYSAETTREDAWLTAALAGLGEKAVEYEKLASKQLVGMLMVVLVKRTMKDCFKRIQTNSVGAGIMGLMGNKGAVALRLAFEPRPTRDARHPRGAVLTFVNAHLAAFDEMYEKRNADFHDISRRLVFDAGAPAPGAPSPQAGGAPPNAPLHAFQSDALFWLGDLNYRIELSDSDARALLADDAVDNLPLLLQYDQLNLARRTDKAFANFIEHRILHFPSYRFNSGALSDNLGYDLKRKPAWTDRVLYIPSVAVRVQQQTYQCHKEITMSDHRPVSATFELRVPTVDGEKLDAFAHGLWKEVSHIEDAEDIPRVSVEPAAIDLGKIEYHREAQQSVLVRNTGRVPFAFRFVPLAPGEPICPRWLRVKPVAGLVRPGEHKEIILTTTVDNPVAAKLNVGDPHLEATLVLHVARGNDSFVVVSGDYARTCFATSMQRLVRMPGPMRMTGVRRLLPDEQAATAPKEVMRLISWLMSYGSDVDNLFLAPGDLAQVDEIREALDTGTELPVPDSNSRAALALSVASCLLQLLDALPEPLVPPHLHQACAETTDRESAFELLNGLPGASVNVWISLTSLLHFLCQQDARMPGALRVRRLAARFAPVIFRDESALSKPISPVGKRKFIMHFVS</sequence>
<keyword evidence="4" id="KW-0968">Cytoplasmic vesicle</keyword>
<evidence type="ECO:0000313" key="7">
    <source>
        <dbReference type="EMBL" id="EKM57325.1"/>
    </source>
</evidence>
<dbReference type="PANTHER" id="PTHR11200">
    <property type="entry name" value="INOSITOL 5-PHOSPHATASE"/>
    <property type="match status" value="1"/>
</dbReference>
<dbReference type="InterPro" id="IPR008936">
    <property type="entry name" value="Rho_GTPase_activation_prot"/>
</dbReference>
<dbReference type="InterPro" id="IPR000198">
    <property type="entry name" value="RhoGAP_dom"/>
</dbReference>